<evidence type="ECO:0000313" key="2">
    <source>
        <dbReference type="EMBL" id="MBZ5711749.1"/>
    </source>
</evidence>
<dbReference type="RefSeq" id="WP_224193510.1">
    <property type="nucleotide sequence ID" value="NZ_JAIRAU010000027.1"/>
</dbReference>
<dbReference type="InterPro" id="IPR014729">
    <property type="entry name" value="Rossmann-like_a/b/a_fold"/>
</dbReference>
<keyword evidence="3" id="KW-1185">Reference proteome</keyword>
<dbReference type="Gene3D" id="3.90.1490.10">
    <property type="entry name" value="putative n-type atp pyrophosphatase, domain 2"/>
    <property type="match status" value="1"/>
</dbReference>
<proteinExistence type="predicted"/>
<dbReference type="Proteomes" id="UP001139031">
    <property type="component" value="Unassembled WGS sequence"/>
</dbReference>
<comment type="caution">
    <text evidence="2">The sequence shown here is derived from an EMBL/GenBank/DDBJ whole genome shotgun (WGS) entry which is preliminary data.</text>
</comment>
<organism evidence="2 3">
    <name type="scientific">Nannocystis pusilla</name>
    <dbReference type="NCBI Taxonomy" id="889268"/>
    <lineage>
        <taxon>Bacteria</taxon>
        <taxon>Pseudomonadati</taxon>
        <taxon>Myxococcota</taxon>
        <taxon>Polyangia</taxon>
        <taxon>Nannocystales</taxon>
        <taxon>Nannocystaceae</taxon>
        <taxon>Nannocystis</taxon>
    </lineage>
</organism>
<dbReference type="InterPro" id="IPR002761">
    <property type="entry name" value="Diphthami_syn_dom"/>
</dbReference>
<dbReference type="EMBL" id="JAIRAU010000027">
    <property type="protein sequence ID" value="MBZ5711749.1"/>
    <property type="molecule type" value="Genomic_DNA"/>
</dbReference>
<dbReference type="Pfam" id="PF01902">
    <property type="entry name" value="Diphthami_syn_2"/>
    <property type="match status" value="1"/>
</dbReference>
<name>A0ABS7TU34_9BACT</name>
<gene>
    <name evidence="2" type="ORF">K7C98_21110</name>
</gene>
<keyword evidence="2" id="KW-0067">ATP-binding</keyword>
<evidence type="ECO:0000259" key="1">
    <source>
        <dbReference type="Pfam" id="PF01902"/>
    </source>
</evidence>
<protein>
    <submittedName>
        <fullName evidence="2">ATP-binding protein</fullName>
    </submittedName>
</protein>
<feature type="domain" description="Diphthamide synthase" evidence="1">
    <location>
        <begin position="7"/>
        <end position="220"/>
    </location>
</feature>
<dbReference type="GO" id="GO:0005524">
    <property type="term" value="F:ATP binding"/>
    <property type="evidence" value="ECO:0007669"/>
    <property type="project" value="UniProtKB-KW"/>
</dbReference>
<sequence>MTRTRARTLLAWSGGKDSAWASVVLTRDPSVELVGLLTTTREDDERVVMHRTPRAALLAQADALGLPLWETQLPDPCPNPIYAAKMGAVVERARAEGVDAIAFGDLFLADIRAYREDMLRGTGLRPAFPLWGEDTGALARTMIAGGLRATLVAVDLARLSAGFLGRAFDLDLLADLPEGADPCGENGEFHTLVTDLPGFARPLTLRTGAVYERHGHAFLDLALVDRSGAAN</sequence>
<reference evidence="2" key="1">
    <citation type="submission" date="2021-08" db="EMBL/GenBank/DDBJ databases">
        <authorList>
            <person name="Stevens D.C."/>
        </authorList>
    </citation>
    <scope>NUCLEOTIDE SEQUENCE</scope>
    <source>
        <strain evidence="2">DSM 53165</strain>
    </source>
</reference>
<evidence type="ECO:0000313" key="3">
    <source>
        <dbReference type="Proteomes" id="UP001139031"/>
    </source>
</evidence>
<dbReference type="Gene3D" id="3.40.50.620">
    <property type="entry name" value="HUPs"/>
    <property type="match status" value="1"/>
</dbReference>
<keyword evidence="2" id="KW-0547">Nucleotide-binding</keyword>
<dbReference type="SUPFAM" id="SSF52402">
    <property type="entry name" value="Adenine nucleotide alpha hydrolases-like"/>
    <property type="match status" value="1"/>
</dbReference>
<accession>A0ABS7TU34</accession>